<protein>
    <recommendedName>
        <fullName evidence="7">N-alpha-acetyltransferase 16, NatA auxiliary subunit</fullName>
    </recommendedName>
</protein>
<dbReference type="PANTHER" id="PTHR22767">
    <property type="entry name" value="N-TERMINAL ACETYLTRANSFERASE-RELATED"/>
    <property type="match status" value="1"/>
</dbReference>
<feature type="region of interest" description="Disordered" evidence="4">
    <location>
        <begin position="577"/>
        <end position="632"/>
    </location>
</feature>
<dbReference type="InterPro" id="IPR021183">
    <property type="entry name" value="NatA_aux_su"/>
</dbReference>
<dbReference type="Gene3D" id="1.25.40.1010">
    <property type="match status" value="1"/>
</dbReference>
<dbReference type="AlphaFoldDB" id="A0A9P5VMH9"/>
<dbReference type="PIRSF" id="PIRSF000422">
    <property type="entry name" value="N-terminal-AcTrfase-A_aux_su"/>
    <property type="match status" value="1"/>
</dbReference>
<dbReference type="InterPro" id="IPR011990">
    <property type="entry name" value="TPR-like_helical_dom_sf"/>
</dbReference>
<dbReference type="PANTHER" id="PTHR22767:SF2">
    <property type="entry name" value="N(ALPHA)-ACETYLTRANSFERASE 15_16, ISOFORM A"/>
    <property type="match status" value="1"/>
</dbReference>
<dbReference type="SMART" id="SM00028">
    <property type="entry name" value="TPR"/>
    <property type="match status" value="5"/>
</dbReference>
<sequence length="831" mass="95394">MRELPQKEANVFRELLKNYELKQYKRGLKAAEQILKKFPEHGETMAMKGLFCSNLDRKEEGYDLVKKGIRFDMKSHICWHVLGLLYRADKNYDEAIKCYGHALKYDKGNLQILRDLSVLQMQMRNYEGYVDTRHELVELRPQNRQYWIGLAIGYHLMGKMDLSIQVLNAYEDTLKDIPATPDYEHSEMLLYHNSILDEMGDAQVALDHLNAVEKHLCDRTAIKERRAKYLLALGRLEEAESAYRLLISHNPDNFAYFAGLRKSVGLGNEVLTAEEETKILELFKDLQAKHLRSNAAKRLPLGFATGETFVKVADDYCRVMLRKGVPSLFVNIKPLYANSEKEQAMEKLVLGYLAALDKSKGFDNSGSIVEPPTALLWTLYFLAQHFDFKKETEKALGYINRAIEHTPTLVELHMTKGRILKHAGDHISAMACLNEARELDLQDRFINSKCTKYMVRADNIADAEKTVVLFTRADIPSPLNDLVDMQTIWFSLECAESHIRQGQLGRALKRLHQIEKHFIDFTDDQIDFHSYSLRKMTLKAYVSLLRFEDRLRDHPYYIRAVQGAVKSYVTLFDKPEGADTPEMEGMTEAEKKKFRNKQRKAELKAQKEQEEKKAQADQELLKKGGKVDEDPEGLKYAKKEDPLGEALKLLRPLQDLASNRIETHLMAFELYIRKKTYLLALKSLLKSMKIDPNHATVHEQLVRFRLAVEVAGSEIKANTKTVLDQHWNTLYHGKDLKVFAAEFEKKNVETATAGSVDHVIAAAMVSSLTEKEIAKAEKLLFLVDQDRFAGSRTLENTVLVLKTLRSMRSSRAQEFKGKAHGWFPLATVFRP</sequence>
<organism evidence="5 6">
    <name type="scientific">Podila minutissima</name>
    <dbReference type="NCBI Taxonomy" id="64525"/>
    <lineage>
        <taxon>Eukaryota</taxon>
        <taxon>Fungi</taxon>
        <taxon>Fungi incertae sedis</taxon>
        <taxon>Mucoromycota</taxon>
        <taxon>Mortierellomycotina</taxon>
        <taxon>Mortierellomycetes</taxon>
        <taxon>Mortierellales</taxon>
        <taxon>Mortierellaceae</taxon>
        <taxon>Podila</taxon>
    </lineage>
</organism>
<dbReference type="FunFam" id="1.25.40.1040:FF:000003">
    <property type="entry name" value="N-terminal acetyltransferase A, auxiliary subunit"/>
    <property type="match status" value="1"/>
</dbReference>
<comment type="caution">
    <text evidence="5">The sequence shown here is derived from an EMBL/GenBank/DDBJ whole genome shotgun (WGS) entry which is preliminary data.</text>
</comment>
<keyword evidence="2 3" id="KW-0802">TPR repeat</keyword>
<dbReference type="PROSITE" id="PS50005">
    <property type="entry name" value="TPR"/>
    <property type="match status" value="1"/>
</dbReference>
<evidence type="ECO:0000313" key="6">
    <source>
        <dbReference type="Proteomes" id="UP000696485"/>
    </source>
</evidence>
<evidence type="ECO:0000256" key="2">
    <source>
        <dbReference type="ARBA" id="ARBA00022803"/>
    </source>
</evidence>
<dbReference type="GO" id="GO:0031415">
    <property type="term" value="C:NatA complex"/>
    <property type="evidence" value="ECO:0007669"/>
    <property type="project" value="TreeGrafter"/>
</dbReference>
<keyword evidence="6" id="KW-1185">Reference proteome</keyword>
<dbReference type="EMBL" id="JAAAUY010000288">
    <property type="protein sequence ID" value="KAF9332009.1"/>
    <property type="molecule type" value="Genomic_DNA"/>
</dbReference>
<gene>
    <name evidence="5" type="ORF">BG006_005129</name>
</gene>
<dbReference type="SUPFAM" id="SSF48452">
    <property type="entry name" value="TPR-like"/>
    <property type="match status" value="2"/>
</dbReference>
<keyword evidence="1" id="KW-0677">Repeat</keyword>
<dbReference type="InterPro" id="IPR019734">
    <property type="entry name" value="TPR_rpt"/>
</dbReference>
<dbReference type="Pfam" id="PF12569">
    <property type="entry name" value="NatA_aux_su"/>
    <property type="match status" value="1"/>
</dbReference>
<proteinExistence type="predicted"/>
<dbReference type="Pfam" id="PF07719">
    <property type="entry name" value="TPR_2"/>
    <property type="match status" value="1"/>
</dbReference>
<reference evidence="5" key="1">
    <citation type="journal article" date="2020" name="Fungal Divers.">
        <title>Resolving the Mortierellaceae phylogeny through synthesis of multi-gene phylogenetics and phylogenomics.</title>
        <authorList>
            <person name="Vandepol N."/>
            <person name="Liber J."/>
            <person name="Desiro A."/>
            <person name="Na H."/>
            <person name="Kennedy M."/>
            <person name="Barry K."/>
            <person name="Grigoriev I.V."/>
            <person name="Miller A.N."/>
            <person name="O'Donnell K."/>
            <person name="Stajich J.E."/>
            <person name="Bonito G."/>
        </authorList>
    </citation>
    <scope>NUCLEOTIDE SEQUENCE</scope>
    <source>
        <strain evidence="5">NVP1</strain>
    </source>
</reference>
<feature type="compositionally biased region" description="Basic and acidic residues" evidence="4">
    <location>
        <begin position="599"/>
        <end position="632"/>
    </location>
</feature>
<accession>A0A9P5VMH9</accession>
<dbReference type="InterPro" id="IPR013105">
    <property type="entry name" value="TPR_2"/>
</dbReference>
<dbReference type="Proteomes" id="UP000696485">
    <property type="component" value="Unassembled WGS sequence"/>
</dbReference>
<name>A0A9P5VMH9_9FUNG</name>
<evidence type="ECO:0000256" key="3">
    <source>
        <dbReference type="PROSITE-ProRule" id="PRU00339"/>
    </source>
</evidence>
<feature type="repeat" description="TPR" evidence="3">
    <location>
        <begin position="76"/>
        <end position="109"/>
    </location>
</feature>
<evidence type="ECO:0000256" key="1">
    <source>
        <dbReference type="ARBA" id="ARBA00022737"/>
    </source>
</evidence>
<dbReference type="Gene3D" id="1.25.40.1040">
    <property type="match status" value="1"/>
</dbReference>
<evidence type="ECO:0008006" key="7">
    <source>
        <dbReference type="Google" id="ProtNLM"/>
    </source>
</evidence>
<evidence type="ECO:0000313" key="5">
    <source>
        <dbReference type="EMBL" id="KAF9332009.1"/>
    </source>
</evidence>
<evidence type="ECO:0000256" key="4">
    <source>
        <dbReference type="SAM" id="MobiDB-lite"/>
    </source>
</evidence>